<dbReference type="OMA" id="PVYMPFR"/>
<reference evidence="4" key="1">
    <citation type="submission" date="2014-06" db="EMBL/GenBank/DDBJ databases">
        <authorList>
            <person name="Aslett M."/>
            <person name="De Silva N."/>
        </authorList>
    </citation>
    <scope>NUCLEOTIDE SEQUENCE [LARGE SCALE GENOMIC DNA]</scope>
    <source>
        <strain evidence="4">Bond</strain>
    </source>
</reference>
<dbReference type="OrthoDB" id="366009at2759"/>
<accession>A0A061DBH9</accession>
<dbReference type="Proteomes" id="UP000033188">
    <property type="component" value="Chromosome 2"/>
</dbReference>
<feature type="region of interest" description="Disordered" evidence="1">
    <location>
        <begin position="125"/>
        <end position="183"/>
    </location>
</feature>
<feature type="compositionally biased region" description="Basic and acidic residues" evidence="1">
    <location>
        <begin position="125"/>
        <end position="144"/>
    </location>
</feature>
<keyword evidence="2" id="KW-0732">Signal</keyword>
<feature type="chain" id="PRO_5001600773" evidence="2">
    <location>
        <begin position="23"/>
        <end position="183"/>
    </location>
</feature>
<dbReference type="EMBL" id="LK391708">
    <property type="protein sequence ID" value="CDR95105.1"/>
    <property type="molecule type" value="Genomic_DNA"/>
</dbReference>
<organism evidence="3 4">
    <name type="scientific">Babesia bigemina</name>
    <dbReference type="NCBI Taxonomy" id="5866"/>
    <lineage>
        <taxon>Eukaryota</taxon>
        <taxon>Sar</taxon>
        <taxon>Alveolata</taxon>
        <taxon>Apicomplexa</taxon>
        <taxon>Aconoidasida</taxon>
        <taxon>Piroplasmida</taxon>
        <taxon>Babesiidae</taxon>
        <taxon>Babesia</taxon>
    </lineage>
</organism>
<protein>
    <submittedName>
        <fullName evidence="3">Membrane protein, putative</fullName>
    </submittedName>
</protein>
<dbReference type="KEGG" id="bbig:BBBOND_0202620"/>
<sequence length="183" mass="20134">MPRATSLLLVIAACTAASTVSAAAAKRRGGAMDVLAPHLVNSAVSMLTGTSQQDTDAPHISLKVMPSKRIHLSPSEMNALIFTIKQEIHRKDLLERRHENEKHLSAWALNQAPVYMPFRGTNIAHDRYDARPDNPAQDKNKRESTLQMEVQKIKQKADAETSVGKPATVSSDAHNEKKEPDSH</sequence>
<keyword evidence="4" id="KW-1185">Reference proteome</keyword>
<evidence type="ECO:0000256" key="2">
    <source>
        <dbReference type="SAM" id="SignalP"/>
    </source>
</evidence>
<name>A0A061DBH9_BABBI</name>
<evidence type="ECO:0000256" key="1">
    <source>
        <dbReference type="SAM" id="MobiDB-lite"/>
    </source>
</evidence>
<evidence type="ECO:0000313" key="4">
    <source>
        <dbReference type="Proteomes" id="UP000033188"/>
    </source>
</evidence>
<feature type="signal peptide" evidence="2">
    <location>
        <begin position="1"/>
        <end position="22"/>
    </location>
</feature>
<evidence type="ECO:0000313" key="3">
    <source>
        <dbReference type="EMBL" id="CDR95105.1"/>
    </source>
</evidence>
<dbReference type="GeneID" id="24563646"/>
<proteinExistence type="predicted"/>
<feature type="compositionally biased region" description="Basic and acidic residues" evidence="1">
    <location>
        <begin position="173"/>
        <end position="183"/>
    </location>
</feature>
<dbReference type="AlphaFoldDB" id="A0A061DBH9"/>
<gene>
    <name evidence="3" type="ORF">BBBOND_0202620</name>
</gene>
<dbReference type="VEuPathDB" id="PiroplasmaDB:BBBOND_0202620"/>
<dbReference type="RefSeq" id="XP_012767291.1">
    <property type="nucleotide sequence ID" value="XM_012911837.1"/>
</dbReference>